<dbReference type="Pfam" id="PF26640">
    <property type="entry name" value="DUF8212"/>
    <property type="match status" value="1"/>
</dbReference>
<gene>
    <name evidence="3" type="ORF">A0H81_02101</name>
</gene>
<dbReference type="PANTHER" id="PTHR10622">
    <property type="entry name" value="HET DOMAIN-CONTAINING PROTEIN"/>
    <property type="match status" value="1"/>
</dbReference>
<dbReference type="EMBL" id="LUGG01000002">
    <property type="protein sequence ID" value="OBZ77238.1"/>
    <property type="molecule type" value="Genomic_DNA"/>
</dbReference>
<dbReference type="OMA" id="QENWSEV"/>
<evidence type="ECO:0000259" key="2">
    <source>
        <dbReference type="Pfam" id="PF26640"/>
    </source>
</evidence>
<dbReference type="InterPro" id="IPR010730">
    <property type="entry name" value="HET"/>
</dbReference>
<feature type="domain" description="DUF8212" evidence="2">
    <location>
        <begin position="214"/>
        <end position="305"/>
    </location>
</feature>
<evidence type="ECO:0000313" key="3">
    <source>
        <dbReference type="EMBL" id="OBZ77238.1"/>
    </source>
</evidence>
<sequence>MSFKEFPDADDVPHYAILSHVWQEDEVLFHDMRSLDEARKKQGFSKISGCCAESIIDGCAWVWIDTCCIDKTSSSELSEAINSMYAWYSKSEVCYAYLYDVPAGDPCAEHRSSFRKSRWFTRGWTLQELIAPKEMVFLARDWSFLGMRKDLVDTICDITRVDRDLLLGFAKKLSIAQRMSWAAQRVTTRVEDKAYSLMGLFGIQMPTIYGEGKQAFIRLQQEIMRRFQDHSIFAWTFTPKNDEPSPNGFLAPSSACFKDNSTIPIPYDDFVQMFDISHPLPEHSVTNYGIRIQLPLKPIEGREGEYLAALACRDQATSKNCFLVLRRIKGTVDQYSREILRYMEYESSEASKFTAQIVYLSDHEQLLGAETYNISKDELR</sequence>
<reference evidence="3 4" key="1">
    <citation type="submission" date="2016-03" db="EMBL/GenBank/DDBJ databases">
        <title>Whole genome sequencing of Grifola frondosa 9006-11.</title>
        <authorList>
            <person name="Min B."/>
            <person name="Park H."/>
            <person name="Kim J.-G."/>
            <person name="Cho H."/>
            <person name="Oh Y.-L."/>
            <person name="Kong W.-S."/>
            <person name="Choi I.-G."/>
        </authorList>
    </citation>
    <scope>NUCLEOTIDE SEQUENCE [LARGE SCALE GENOMIC DNA]</scope>
    <source>
        <strain evidence="3 4">9006-11</strain>
    </source>
</reference>
<dbReference type="STRING" id="5627.A0A1C7MKB5"/>
<proteinExistence type="predicted"/>
<dbReference type="AlphaFoldDB" id="A0A1C7MKB5"/>
<comment type="caution">
    <text evidence="3">The sequence shown here is derived from an EMBL/GenBank/DDBJ whole genome shotgun (WGS) entry which is preliminary data.</text>
</comment>
<dbReference type="Proteomes" id="UP000092993">
    <property type="component" value="Unassembled WGS sequence"/>
</dbReference>
<name>A0A1C7MKB5_GRIFR</name>
<protein>
    <submittedName>
        <fullName evidence="3">Uncharacterized protein</fullName>
    </submittedName>
</protein>
<organism evidence="3 4">
    <name type="scientific">Grifola frondosa</name>
    <name type="common">Maitake</name>
    <name type="synonym">Polyporus frondosus</name>
    <dbReference type="NCBI Taxonomy" id="5627"/>
    <lineage>
        <taxon>Eukaryota</taxon>
        <taxon>Fungi</taxon>
        <taxon>Dikarya</taxon>
        <taxon>Basidiomycota</taxon>
        <taxon>Agaricomycotina</taxon>
        <taxon>Agaricomycetes</taxon>
        <taxon>Polyporales</taxon>
        <taxon>Grifolaceae</taxon>
        <taxon>Grifola</taxon>
    </lineage>
</organism>
<keyword evidence="4" id="KW-1185">Reference proteome</keyword>
<dbReference type="PANTHER" id="PTHR10622:SF10">
    <property type="entry name" value="HET DOMAIN-CONTAINING PROTEIN"/>
    <property type="match status" value="1"/>
</dbReference>
<accession>A0A1C7MKB5</accession>
<dbReference type="Pfam" id="PF06985">
    <property type="entry name" value="HET"/>
    <property type="match status" value="1"/>
</dbReference>
<dbReference type="OrthoDB" id="2726860at2759"/>
<evidence type="ECO:0000313" key="4">
    <source>
        <dbReference type="Proteomes" id="UP000092993"/>
    </source>
</evidence>
<dbReference type="InterPro" id="IPR058525">
    <property type="entry name" value="DUF8212"/>
</dbReference>
<feature type="domain" description="Heterokaryon incompatibility" evidence="1">
    <location>
        <begin position="15"/>
        <end position="99"/>
    </location>
</feature>
<evidence type="ECO:0000259" key="1">
    <source>
        <dbReference type="Pfam" id="PF06985"/>
    </source>
</evidence>